<evidence type="ECO:0000313" key="3">
    <source>
        <dbReference type="Proteomes" id="UP000245399"/>
    </source>
</evidence>
<name>A0AB33FXE3_SERMA</name>
<dbReference type="Proteomes" id="UP000245399">
    <property type="component" value="Chromosome"/>
</dbReference>
<evidence type="ECO:0000313" key="1">
    <source>
        <dbReference type="EMBL" id="AWL69390.1"/>
    </source>
</evidence>
<keyword evidence="4" id="KW-1185">Reference proteome</keyword>
<dbReference type="Proteomes" id="UP000247823">
    <property type="component" value="Unassembled WGS sequence"/>
</dbReference>
<reference evidence="2" key="4">
    <citation type="submission" date="2018-06" db="EMBL/GenBank/DDBJ databases">
        <authorList>
            <person name="Martins R.C."/>
            <person name="Perdigao-Neto L.V."/>
            <person name="Costa S.F."/>
            <person name="Levin A.S.S."/>
        </authorList>
    </citation>
    <scope>NUCLEOTIDE SEQUENCE</scope>
    <source>
        <strain evidence="2">1283</strain>
    </source>
</reference>
<organism evidence="1 3">
    <name type="scientific">Serratia marcescens</name>
    <dbReference type="NCBI Taxonomy" id="615"/>
    <lineage>
        <taxon>Bacteria</taxon>
        <taxon>Pseudomonadati</taxon>
        <taxon>Pseudomonadota</taxon>
        <taxon>Gammaproteobacteria</taxon>
        <taxon>Enterobacterales</taxon>
        <taxon>Yersiniaceae</taxon>
        <taxon>Serratia</taxon>
    </lineage>
</organism>
<accession>A0AB33FXE3</accession>
<dbReference type="EMBL" id="CP029449">
    <property type="protein sequence ID" value="AWL69390.1"/>
    <property type="molecule type" value="Genomic_DNA"/>
</dbReference>
<sequence>MGLTPSGPLQAAFKSAPGRFFTPVTYLSKLLGTHALAAGKQLQLFRAYLIPLCVQPTSFLVIASRVFTSCGRVSPLAASMIEL</sequence>
<evidence type="ECO:0000313" key="4">
    <source>
        <dbReference type="Proteomes" id="UP000247823"/>
    </source>
</evidence>
<reference evidence="1 3" key="1">
    <citation type="submission" date="2018-05" db="EMBL/GenBank/DDBJ databases">
        <title>Klebsiella quasipneumonaiae provides a window into carbapenemase gene transfer, plasmid rearrangements and nosocomial acquisition from the hospital environment.</title>
        <authorList>
            <person name="Mathers A.J."/>
            <person name="Vegesana K."/>
            <person name="Stoesser N."/>
            <person name="Crook D."/>
            <person name="Vaughan A."/>
            <person name="Barry K."/>
            <person name="Parikh H."/>
            <person name="Sebra R."/>
            <person name="Kotay S."/>
            <person name="Walker A.S."/>
            <person name="Sheppard A.E."/>
        </authorList>
    </citation>
    <scope>NUCLEOTIDE SEQUENCE [LARGE SCALE GENOMIC DNA]</scope>
    <source>
        <strain evidence="1 3">CAV1761</strain>
    </source>
</reference>
<reference evidence="2 4" key="2">
    <citation type="submission" date="2018-06" db="EMBL/GenBank/DDBJ databases">
        <title>Serratia marcescens genome sequencing and assembly.</title>
        <authorList>
            <person name="Martins R.C.R."/>
            <person name="Perdigao-Neto L.V."/>
            <person name="Costa S.F."/>
            <person name="Levin A.S.S."/>
        </authorList>
    </citation>
    <scope>NUCLEOTIDE SEQUENCE [LARGE SCALE GENOMIC DNA]</scope>
    <source>
        <strain evidence="2 4">1283</strain>
    </source>
</reference>
<proteinExistence type="predicted"/>
<gene>
    <name evidence="1" type="ORF">DKC05_17925</name>
    <name evidence="2" type="ORF">DMW51_20040</name>
</gene>
<protein>
    <submittedName>
        <fullName evidence="1">Uncharacterized protein</fullName>
    </submittedName>
</protein>
<dbReference type="AlphaFoldDB" id="A0AB33FXE3"/>
<reference evidence="4" key="3">
    <citation type="submission" date="2018-06" db="EMBL/GenBank/DDBJ databases">
        <title>Serratia marcescens genome sequencing and assembly.</title>
        <authorList>
            <person name="Martins R.C."/>
            <person name="Perdigao-Neto L.V."/>
            <person name="Costa S.F."/>
            <person name="Levin A.S.S."/>
        </authorList>
    </citation>
    <scope>NUCLEOTIDE SEQUENCE [LARGE SCALE GENOMIC DNA]</scope>
    <source>
        <strain evidence="4">1283</strain>
    </source>
</reference>
<evidence type="ECO:0000313" key="2">
    <source>
        <dbReference type="EMBL" id="PYA61900.1"/>
    </source>
</evidence>
<dbReference type="EMBL" id="QJQB01000449">
    <property type="protein sequence ID" value="PYA61900.1"/>
    <property type="molecule type" value="Genomic_DNA"/>
</dbReference>